<dbReference type="AlphaFoldDB" id="A0AAU9CZY7"/>
<geneLocation type="plasmid" evidence="1 2">
    <name>pFA3</name>
</geneLocation>
<proteinExistence type="predicted"/>
<sequence>MDKVLCTTMYNRNYGRFDYPSTPLGIADVSSKPKINAY</sequence>
<name>A0AAU9CZY7_9BACT</name>
<dbReference type="KEGG" id="fax:FUAX_45010"/>
<evidence type="ECO:0000313" key="2">
    <source>
        <dbReference type="Proteomes" id="UP001348817"/>
    </source>
</evidence>
<dbReference type="Proteomes" id="UP001348817">
    <property type="component" value="Plasmid pFA3"/>
</dbReference>
<keyword evidence="2" id="KW-1185">Reference proteome</keyword>
<dbReference type="EMBL" id="AP025317">
    <property type="protein sequence ID" value="BDD12069.1"/>
    <property type="molecule type" value="Genomic_DNA"/>
</dbReference>
<reference evidence="1 2" key="1">
    <citation type="submission" date="2021-12" db="EMBL/GenBank/DDBJ databases">
        <title>Genome sequencing of bacteria with rrn-lacking chromosome and rrn-plasmid.</title>
        <authorList>
            <person name="Anda M."/>
            <person name="Iwasaki W."/>
        </authorList>
    </citation>
    <scope>NUCLEOTIDE SEQUENCE [LARGE SCALE GENOMIC DNA]</scope>
    <source>
        <strain evidence="1 2">DSM 100852</strain>
        <plasmid evidence="1 2">pFA3</plasmid>
    </source>
</reference>
<gene>
    <name evidence="1" type="ORF">FUAX_45010</name>
</gene>
<keyword evidence="1" id="KW-0614">Plasmid</keyword>
<evidence type="ECO:0000313" key="1">
    <source>
        <dbReference type="EMBL" id="BDD12069.1"/>
    </source>
</evidence>
<organism evidence="1 2">
    <name type="scientific">Fulvitalea axinellae</name>
    <dbReference type="NCBI Taxonomy" id="1182444"/>
    <lineage>
        <taxon>Bacteria</taxon>
        <taxon>Pseudomonadati</taxon>
        <taxon>Bacteroidota</taxon>
        <taxon>Cytophagia</taxon>
        <taxon>Cytophagales</taxon>
        <taxon>Persicobacteraceae</taxon>
        <taxon>Fulvitalea</taxon>
    </lineage>
</organism>
<protein>
    <submittedName>
        <fullName evidence="1">Uncharacterized protein</fullName>
    </submittedName>
</protein>
<accession>A0AAU9CZY7</accession>